<dbReference type="Gene3D" id="6.10.280.50">
    <property type="match status" value="1"/>
</dbReference>
<organism evidence="1 2">
    <name type="scientific">Dethiosulfatarculus sandiegensis</name>
    <dbReference type="NCBI Taxonomy" id="1429043"/>
    <lineage>
        <taxon>Bacteria</taxon>
        <taxon>Pseudomonadati</taxon>
        <taxon>Thermodesulfobacteriota</taxon>
        <taxon>Desulfarculia</taxon>
        <taxon>Desulfarculales</taxon>
        <taxon>Desulfarculaceae</taxon>
        <taxon>Dethiosulfatarculus</taxon>
    </lineage>
</organism>
<evidence type="ECO:0000313" key="1">
    <source>
        <dbReference type="EMBL" id="KIX12056.1"/>
    </source>
</evidence>
<accession>A0A0D2J8M9</accession>
<dbReference type="Proteomes" id="UP000032233">
    <property type="component" value="Unassembled WGS sequence"/>
</dbReference>
<dbReference type="STRING" id="1429043.X474_21385"/>
<sequence>MGKIKKMEEKDLNLLEQLRQENTELNALWVEHIELEKKVSELSERLTLSPPEQVELKRIKKLKLKGRDRIDEILSEHRQEQGLE</sequence>
<protein>
    <recommendedName>
        <fullName evidence="3">DUF465 domain-containing protein</fullName>
    </recommendedName>
</protein>
<comment type="caution">
    <text evidence="1">The sequence shown here is derived from an EMBL/GenBank/DDBJ whole genome shotgun (WGS) entry which is preliminary data.</text>
</comment>
<dbReference type="InParanoid" id="A0A0D2J8M9"/>
<name>A0A0D2J8M9_9BACT</name>
<dbReference type="Pfam" id="PF04325">
    <property type="entry name" value="DUF465"/>
    <property type="match status" value="1"/>
</dbReference>
<evidence type="ECO:0008006" key="3">
    <source>
        <dbReference type="Google" id="ProtNLM"/>
    </source>
</evidence>
<gene>
    <name evidence="1" type="ORF">X474_21385</name>
</gene>
<dbReference type="InterPro" id="IPR007420">
    <property type="entry name" value="DUF465"/>
</dbReference>
<dbReference type="AlphaFoldDB" id="A0A0D2J8M9"/>
<reference evidence="1 2" key="1">
    <citation type="submission" date="2013-11" db="EMBL/GenBank/DDBJ databases">
        <title>Metagenomic analysis of a methanogenic consortium involved in long chain n-alkane degradation.</title>
        <authorList>
            <person name="Davidova I.A."/>
            <person name="Callaghan A.V."/>
            <person name="Wawrik B."/>
            <person name="Pruitt S."/>
            <person name="Marks C."/>
            <person name="Duncan K.E."/>
            <person name="Suflita J.M."/>
        </authorList>
    </citation>
    <scope>NUCLEOTIDE SEQUENCE [LARGE SCALE GENOMIC DNA]</scope>
    <source>
        <strain evidence="1 2">SPR</strain>
    </source>
</reference>
<evidence type="ECO:0000313" key="2">
    <source>
        <dbReference type="Proteomes" id="UP000032233"/>
    </source>
</evidence>
<dbReference type="InterPro" id="IPR038444">
    <property type="entry name" value="DUF465_sf"/>
</dbReference>
<dbReference type="EMBL" id="AZAC01000035">
    <property type="protein sequence ID" value="KIX12056.1"/>
    <property type="molecule type" value="Genomic_DNA"/>
</dbReference>
<keyword evidence="2" id="KW-1185">Reference proteome</keyword>
<proteinExistence type="predicted"/>